<name>A0A6P1XYQ1_9SPIR</name>
<dbReference type="SUPFAM" id="SSF159713">
    <property type="entry name" value="Dhaf3308-like"/>
    <property type="match status" value="1"/>
</dbReference>
<dbReference type="EMBL" id="CP048020">
    <property type="protein sequence ID" value="QHX42628.1"/>
    <property type="molecule type" value="Genomic_DNA"/>
</dbReference>
<evidence type="ECO:0000313" key="2">
    <source>
        <dbReference type="EMBL" id="QHX42628.1"/>
    </source>
</evidence>
<accession>A0A6P1XYQ1</accession>
<dbReference type="KEGG" id="trz:GWP43_03240"/>
<proteinExistence type="predicted"/>
<organism evidence="2 3">
    <name type="scientific">Treponema vincentii</name>
    <dbReference type="NCBI Taxonomy" id="69710"/>
    <lineage>
        <taxon>Bacteria</taxon>
        <taxon>Pseudomonadati</taxon>
        <taxon>Spirochaetota</taxon>
        <taxon>Spirochaetia</taxon>
        <taxon>Spirochaetales</taxon>
        <taxon>Treponemataceae</taxon>
        <taxon>Treponema</taxon>
    </lineage>
</organism>
<reference evidence="2 3" key="1">
    <citation type="submission" date="2020-01" db="EMBL/GenBank/DDBJ databases">
        <title>Complete genome sequence of a human oral phylogroup 1 Treponema sp. strain ATCC 700766, originally isolated from periodontitis dental plaque.</title>
        <authorList>
            <person name="Chan Y."/>
            <person name="Huo Y.-B."/>
            <person name="Yu X.-L."/>
            <person name="Zeng H."/>
            <person name="Leung W.-K."/>
            <person name="Watt R.M."/>
        </authorList>
    </citation>
    <scope>NUCLEOTIDE SEQUENCE [LARGE SCALE GENOMIC DNA]</scope>
    <source>
        <strain evidence="2 3">OMZ 804</strain>
    </source>
</reference>
<gene>
    <name evidence="2" type="ORF">GWP43_03240</name>
</gene>
<feature type="domain" description="Putative heavy-metal chelation" evidence="1">
    <location>
        <begin position="123"/>
        <end position="270"/>
    </location>
</feature>
<evidence type="ECO:0000313" key="3">
    <source>
        <dbReference type="Proteomes" id="UP000464374"/>
    </source>
</evidence>
<sequence length="284" mass="32733">MEDLKAILDINRALYKRFGLSLPIFDELITGFRWIMTADTDSHISLALRVEENISPEQYAKIAAELYGKPVDVCIELLLKQHDPHLRNLIVSLSSLMSKPLNTAELLAQRSIVRTEDLQFRYQTEGKKVGLIGFGVYINRFLNRCKEFHVFDLRKPEAILSYRYKNGLQRFPEGIQWHLGHNAADFCDILSTLDIIIMSGSTIVNNSYMALRQAGSNAEIVGLYGPSCELCPDYFFEQGYNYMFSTSVRDKETYLKTALGAEQTYREFDYMDTYELERKRVSLN</sequence>
<dbReference type="Gene3D" id="3.40.50.11590">
    <property type="match status" value="1"/>
</dbReference>
<dbReference type="Pfam" id="PF04016">
    <property type="entry name" value="DUF364"/>
    <property type="match status" value="1"/>
</dbReference>
<protein>
    <recommendedName>
        <fullName evidence="1">Putative heavy-metal chelation domain-containing protein</fullName>
    </recommendedName>
</protein>
<evidence type="ECO:0000259" key="1">
    <source>
        <dbReference type="Pfam" id="PF04016"/>
    </source>
</evidence>
<dbReference type="AlphaFoldDB" id="A0A6P1XYQ1"/>
<dbReference type="RefSeq" id="WP_162662674.1">
    <property type="nucleotide sequence ID" value="NZ_CP048020.1"/>
</dbReference>
<dbReference type="InterPro" id="IPR007161">
    <property type="entry name" value="DUF364"/>
</dbReference>
<dbReference type="Proteomes" id="UP000464374">
    <property type="component" value="Chromosome"/>
</dbReference>